<dbReference type="EMBL" id="CP098755">
    <property type="protein sequence ID" value="USG67091.1"/>
    <property type="molecule type" value="Genomic_DNA"/>
</dbReference>
<reference evidence="4" key="1">
    <citation type="submission" date="2022-06" db="EMBL/GenBank/DDBJ databases">
        <title>Genome sequencing of Brevibacillus sp. BB3-R1.</title>
        <authorList>
            <person name="Heo J."/>
            <person name="Lee D."/>
            <person name="Won M."/>
            <person name="Han B.-H."/>
            <person name="Hong S.-B."/>
            <person name="Kwon S.-W."/>
        </authorList>
    </citation>
    <scope>NUCLEOTIDE SEQUENCE</scope>
    <source>
        <strain evidence="4">BB3-R1</strain>
    </source>
</reference>
<evidence type="ECO:0000256" key="2">
    <source>
        <dbReference type="ARBA" id="ARBA00022801"/>
    </source>
</evidence>
<dbReference type="PROSITE" id="PS51462">
    <property type="entry name" value="NUDIX"/>
    <property type="match status" value="1"/>
</dbReference>
<organism evidence="4 5">
    <name type="scientific">Brevibacillus ruminantium</name>
    <dbReference type="NCBI Taxonomy" id="2950604"/>
    <lineage>
        <taxon>Bacteria</taxon>
        <taxon>Bacillati</taxon>
        <taxon>Bacillota</taxon>
        <taxon>Bacilli</taxon>
        <taxon>Bacillales</taxon>
        <taxon>Paenibacillaceae</taxon>
        <taxon>Brevibacillus</taxon>
    </lineage>
</organism>
<comment type="cofactor">
    <cofactor evidence="1">
        <name>Mg(2+)</name>
        <dbReference type="ChEBI" id="CHEBI:18420"/>
    </cofactor>
</comment>
<sequence length="147" mass="16917">MTKQRHTMPVAVHLFLLRGEEILLLRRFRTGYEDGNYSVPAGHLDGGEEVKAAAIREALEEVGIEIDPADLHVVGVMHRRSTDERIDFFLTAQNWTGTIINAEPDKCDELRWVHLDELPDNVIPYIRQAISNFRNDQWFGSFGWTIE</sequence>
<dbReference type="RefSeq" id="WP_251874194.1">
    <property type="nucleotide sequence ID" value="NZ_CP098755.1"/>
</dbReference>
<evidence type="ECO:0000313" key="5">
    <source>
        <dbReference type="Proteomes" id="UP001056500"/>
    </source>
</evidence>
<evidence type="ECO:0000259" key="3">
    <source>
        <dbReference type="PROSITE" id="PS51462"/>
    </source>
</evidence>
<accession>A0ABY4WR49</accession>
<dbReference type="CDD" id="cd04683">
    <property type="entry name" value="NUDIX_Hydrolase"/>
    <property type="match status" value="1"/>
</dbReference>
<evidence type="ECO:0000256" key="1">
    <source>
        <dbReference type="ARBA" id="ARBA00001946"/>
    </source>
</evidence>
<protein>
    <submittedName>
        <fullName evidence="4">NUDIX domain-containing protein</fullName>
    </submittedName>
</protein>
<dbReference type="InterPro" id="IPR000086">
    <property type="entry name" value="NUDIX_hydrolase_dom"/>
</dbReference>
<dbReference type="InterPro" id="IPR015797">
    <property type="entry name" value="NUDIX_hydrolase-like_dom_sf"/>
</dbReference>
<feature type="domain" description="Nudix hydrolase" evidence="3">
    <location>
        <begin position="7"/>
        <end position="135"/>
    </location>
</feature>
<name>A0ABY4WR49_9BACL</name>
<dbReference type="InterPro" id="IPR020084">
    <property type="entry name" value="NUDIX_hydrolase_CS"/>
</dbReference>
<dbReference type="SUPFAM" id="SSF55811">
    <property type="entry name" value="Nudix"/>
    <property type="match status" value="1"/>
</dbReference>
<gene>
    <name evidence="4" type="ORF">NDK47_07310</name>
</gene>
<dbReference type="Gene3D" id="3.90.79.10">
    <property type="entry name" value="Nucleoside Triphosphate Pyrophosphohydrolase"/>
    <property type="match status" value="1"/>
</dbReference>
<dbReference type="PANTHER" id="PTHR43046:SF14">
    <property type="entry name" value="MUTT_NUDIX FAMILY PROTEIN"/>
    <property type="match status" value="1"/>
</dbReference>
<dbReference type="Pfam" id="PF00293">
    <property type="entry name" value="NUDIX"/>
    <property type="match status" value="1"/>
</dbReference>
<dbReference type="PANTHER" id="PTHR43046">
    <property type="entry name" value="GDP-MANNOSE MANNOSYL HYDROLASE"/>
    <property type="match status" value="1"/>
</dbReference>
<proteinExistence type="predicted"/>
<keyword evidence="5" id="KW-1185">Reference proteome</keyword>
<dbReference type="Proteomes" id="UP001056500">
    <property type="component" value="Chromosome"/>
</dbReference>
<evidence type="ECO:0000313" key="4">
    <source>
        <dbReference type="EMBL" id="USG67091.1"/>
    </source>
</evidence>
<dbReference type="PROSITE" id="PS00893">
    <property type="entry name" value="NUDIX_BOX"/>
    <property type="match status" value="1"/>
</dbReference>
<keyword evidence="2" id="KW-0378">Hydrolase</keyword>